<dbReference type="GO" id="GO:0009297">
    <property type="term" value="P:pilus assembly"/>
    <property type="evidence" value="ECO:0007669"/>
    <property type="project" value="InterPro"/>
</dbReference>
<dbReference type="GO" id="GO:0009279">
    <property type="term" value="C:cell outer membrane"/>
    <property type="evidence" value="ECO:0007669"/>
    <property type="project" value="TreeGrafter"/>
</dbReference>
<dbReference type="InterPro" id="IPR000015">
    <property type="entry name" value="Fimb_usher"/>
</dbReference>
<dbReference type="Gene3D" id="2.60.40.3110">
    <property type="match status" value="1"/>
</dbReference>
<dbReference type="OrthoDB" id="8587at2"/>
<proteinExistence type="predicted"/>
<dbReference type="PANTHER" id="PTHR30451:SF5">
    <property type="entry name" value="SLR0019 PROTEIN"/>
    <property type="match status" value="1"/>
</dbReference>
<organism evidence="2 3">
    <name type="scientific">Pontixanthobacter aestiaquae</name>
    <dbReference type="NCBI Taxonomy" id="1509367"/>
    <lineage>
        <taxon>Bacteria</taxon>
        <taxon>Pseudomonadati</taxon>
        <taxon>Pseudomonadota</taxon>
        <taxon>Alphaproteobacteria</taxon>
        <taxon>Sphingomonadales</taxon>
        <taxon>Erythrobacteraceae</taxon>
        <taxon>Pontixanthobacter</taxon>
    </lineage>
</organism>
<evidence type="ECO:0000313" key="2">
    <source>
        <dbReference type="EMBL" id="MXO82114.1"/>
    </source>
</evidence>
<protein>
    <submittedName>
        <fullName evidence="2">Fimbria/pilus outer membrane usher protein</fullName>
    </submittedName>
</protein>
<evidence type="ECO:0000256" key="1">
    <source>
        <dbReference type="SAM" id="SignalP"/>
    </source>
</evidence>
<feature type="signal peptide" evidence="1">
    <location>
        <begin position="1"/>
        <end position="20"/>
    </location>
</feature>
<dbReference type="Pfam" id="PF00577">
    <property type="entry name" value="Usher"/>
    <property type="match status" value="1"/>
</dbReference>
<evidence type="ECO:0000313" key="3">
    <source>
        <dbReference type="Proteomes" id="UP000460290"/>
    </source>
</evidence>
<dbReference type="Gene3D" id="2.60.40.2610">
    <property type="entry name" value="Outer membrane usher protein FimD, plug domain"/>
    <property type="match status" value="1"/>
</dbReference>
<dbReference type="InterPro" id="IPR042186">
    <property type="entry name" value="FimD_plug_dom"/>
</dbReference>
<dbReference type="GO" id="GO:0015473">
    <property type="term" value="F:fimbrial usher porin activity"/>
    <property type="evidence" value="ECO:0007669"/>
    <property type="project" value="InterPro"/>
</dbReference>
<keyword evidence="1" id="KW-0732">Signal</keyword>
<dbReference type="RefSeq" id="WP_160612443.1">
    <property type="nucleotide sequence ID" value="NZ_JAUFQM010000001.1"/>
</dbReference>
<gene>
    <name evidence="2" type="ORF">GRI35_01840</name>
</gene>
<dbReference type="Proteomes" id="UP000460290">
    <property type="component" value="Unassembled WGS sequence"/>
</dbReference>
<sequence length="809" mass="87126">MSRRKTPAGKTLLALPFAFAALISGQNPALAQASDPFALPTDVSIDDARESEADGPGLSAIRVDGRSLVRMVDLAWIDGELAIDAESAKMASLPFDPGMTGYIKIKDLNIADWSFDKLSQRLSITKLRDRDGANDVNFARYTGGTGERAPLPALLVDYNLTATASSSGANGAGVVSPRFVYGNFQAEGAVQFLTNPAPGRSAIRRLDTRVTFAMPEKGLIVRAGDTITAGSQSQRPLRIGGLQVGTDFALRPDLVTSPLPAFEGNVAVPTGLDLIVNDRRFTGADIEAGKFQVRNIPISPGRGEVSVIVRDELGREVIQTARIYVSRELLAPGLWEGAANIGYVRRRFGQVSNDYRDLTSTFFLRRGFSKSLSFGVSGEVGIGIRNFGAQAEMTLFDRALAFSEVRFSKTTENSGFLIRGGVESAGSGFSVRAEAIVPSSGYRDLASQAGDPLPAKQFNASINFDLRDHLRLQLTASRQRRQFDPRFPRQVQKLDIFRASGRAKLTERIDLYADVSYRTGDQSNLSAMLGVNIQLGRKRTAQASISRSGGFNSAQATYFRPDVVAGDVGYMIEGLAAERPRVAGRLAWRSRYTRLEGQAEYNAGTFAARANARGTLIFAGSTLYARNQTGGSYALVQTGKVGGITVTRENREAGVTDSKGRLLVEDLTPLVPVQFDLDPDKLPFDAVARSTYRRVVVSRGAVASVKLDVDAYRSQLIKLVDPGGRPLRVGSQLMAEPSGTPYSVAFDGLIDFNALSGDESLTLQQRGGGSCTIRLPEMGDDNFDIPEARADCMELDIATATPQPAGDSP</sequence>
<dbReference type="AlphaFoldDB" id="A0A844Z3N1"/>
<name>A0A844Z3N1_9SPHN</name>
<keyword evidence="3" id="KW-1185">Reference proteome</keyword>
<feature type="chain" id="PRO_5032411489" evidence="1">
    <location>
        <begin position="21"/>
        <end position="809"/>
    </location>
</feature>
<accession>A0A844Z3N1</accession>
<reference evidence="2 3" key="1">
    <citation type="submission" date="2019-12" db="EMBL/GenBank/DDBJ databases">
        <title>Genomic-based taxomic classification of the family Erythrobacteraceae.</title>
        <authorList>
            <person name="Xu L."/>
        </authorList>
    </citation>
    <scope>NUCLEOTIDE SEQUENCE [LARGE SCALE GENOMIC DNA]</scope>
    <source>
        <strain evidence="2 3">KCTC 42006</strain>
    </source>
</reference>
<dbReference type="EMBL" id="WTYZ01000001">
    <property type="protein sequence ID" value="MXO82114.1"/>
    <property type="molecule type" value="Genomic_DNA"/>
</dbReference>
<comment type="caution">
    <text evidence="2">The sequence shown here is derived from an EMBL/GenBank/DDBJ whole genome shotgun (WGS) entry which is preliminary data.</text>
</comment>
<dbReference type="PANTHER" id="PTHR30451">
    <property type="entry name" value="OUTER MEMBRANE USHER PROTEIN"/>
    <property type="match status" value="1"/>
</dbReference>